<evidence type="ECO:0000313" key="1">
    <source>
        <dbReference type="EMBL" id="MBJ7883325.1"/>
    </source>
</evidence>
<dbReference type="EMBL" id="JAEHJZ010000645">
    <property type="protein sequence ID" value="MBJ7883325.1"/>
    <property type="molecule type" value="Genomic_DNA"/>
</dbReference>
<name>A0A934NL62_9FLAO</name>
<feature type="non-terminal residue" evidence="1">
    <location>
        <position position="1"/>
    </location>
</feature>
<keyword evidence="2" id="KW-1185">Reference proteome</keyword>
<evidence type="ECO:0008006" key="3">
    <source>
        <dbReference type="Google" id="ProtNLM"/>
    </source>
</evidence>
<dbReference type="Proteomes" id="UP000662373">
    <property type="component" value="Unassembled WGS sequence"/>
</dbReference>
<dbReference type="Gene3D" id="3.30.160.800">
    <property type="match status" value="1"/>
</dbReference>
<sequence>QEADNTRLLYVAMTRAQSYLMITLSGSGLYQSRLLDSYRQFKQLNGNNAD</sequence>
<reference evidence="1 2" key="1">
    <citation type="submission" date="2020-09" db="EMBL/GenBank/DDBJ databases">
        <title>Draft genome of Gelidibacter salicanalis PAMC21136.</title>
        <authorList>
            <person name="Park H."/>
        </authorList>
    </citation>
    <scope>NUCLEOTIDE SEQUENCE [LARGE SCALE GENOMIC DNA]</scope>
    <source>
        <strain evidence="1 2">PAMC21136</strain>
    </source>
</reference>
<organism evidence="1 2">
    <name type="scientific">Gelidibacter salicanalis</name>
    <dbReference type="NCBI Taxonomy" id="291193"/>
    <lineage>
        <taxon>Bacteria</taxon>
        <taxon>Pseudomonadati</taxon>
        <taxon>Bacteroidota</taxon>
        <taxon>Flavobacteriia</taxon>
        <taxon>Flavobacteriales</taxon>
        <taxon>Flavobacteriaceae</taxon>
        <taxon>Gelidibacter</taxon>
    </lineage>
</organism>
<evidence type="ECO:0000313" key="2">
    <source>
        <dbReference type="Proteomes" id="UP000662373"/>
    </source>
</evidence>
<dbReference type="SUPFAM" id="SSF52540">
    <property type="entry name" value="P-loop containing nucleoside triphosphate hydrolases"/>
    <property type="match status" value="1"/>
</dbReference>
<protein>
    <recommendedName>
        <fullName evidence="3">UvrD-like helicase C-terminal domain-containing protein</fullName>
    </recommendedName>
</protein>
<proteinExistence type="predicted"/>
<comment type="caution">
    <text evidence="1">The sequence shown here is derived from an EMBL/GenBank/DDBJ whole genome shotgun (WGS) entry which is preliminary data.</text>
</comment>
<accession>A0A934NL62</accession>
<dbReference type="InterPro" id="IPR027417">
    <property type="entry name" value="P-loop_NTPase"/>
</dbReference>
<gene>
    <name evidence="1" type="ORF">JEM65_22175</name>
</gene>
<dbReference type="AlphaFoldDB" id="A0A934NL62"/>